<keyword evidence="2" id="KW-0698">rRNA processing</keyword>
<keyword evidence="5" id="KW-0539">Nucleus</keyword>
<protein>
    <submittedName>
        <fullName evidence="9">Small nucleolar ribonucleoprotein complex subunit</fullName>
    </submittedName>
</protein>
<keyword evidence="10" id="KW-1185">Reference proteome</keyword>
<dbReference type="PROSITE" id="PS50082">
    <property type="entry name" value="WD_REPEATS_2"/>
    <property type="match status" value="1"/>
</dbReference>
<keyword evidence="3 7" id="KW-0853">WD repeat</keyword>
<evidence type="ECO:0000256" key="8">
    <source>
        <dbReference type="SAM" id="MobiDB-lite"/>
    </source>
</evidence>
<dbReference type="GO" id="GO:0034388">
    <property type="term" value="C:Pwp2p-containing subcomplex of 90S preribosome"/>
    <property type="evidence" value="ECO:0007669"/>
    <property type="project" value="TreeGrafter"/>
</dbReference>
<dbReference type="InterPro" id="IPR036322">
    <property type="entry name" value="WD40_repeat_dom_sf"/>
</dbReference>
<evidence type="ECO:0000313" key="9">
    <source>
        <dbReference type="EMBL" id="KAJ9139193.1"/>
    </source>
</evidence>
<feature type="compositionally biased region" description="Acidic residues" evidence="8">
    <location>
        <begin position="17"/>
        <end position="28"/>
    </location>
</feature>
<feature type="region of interest" description="Disordered" evidence="8">
    <location>
        <begin position="1"/>
        <end position="48"/>
    </location>
</feature>
<comment type="similarity">
    <text evidence="6">Belongs to the WD repeat UTP18 family.</text>
</comment>
<dbReference type="SMART" id="SM00320">
    <property type="entry name" value="WD40"/>
    <property type="match status" value="4"/>
</dbReference>
<evidence type="ECO:0000256" key="6">
    <source>
        <dbReference type="ARBA" id="ARBA00025767"/>
    </source>
</evidence>
<feature type="region of interest" description="Disordered" evidence="8">
    <location>
        <begin position="185"/>
        <end position="222"/>
    </location>
</feature>
<dbReference type="GO" id="GO:0032040">
    <property type="term" value="C:small-subunit processome"/>
    <property type="evidence" value="ECO:0007669"/>
    <property type="project" value="TreeGrafter"/>
</dbReference>
<evidence type="ECO:0000256" key="5">
    <source>
        <dbReference type="ARBA" id="ARBA00023242"/>
    </source>
</evidence>
<dbReference type="InterPro" id="IPR045161">
    <property type="entry name" value="Utp18"/>
</dbReference>
<feature type="compositionally biased region" description="Low complexity" evidence="8">
    <location>
        <begin position="203"/>
        <end position="215"/>
    </location>
</feature>
<keyword evidence="4" id="KW-0677">Repeat</keyword>
<comment type="subcellular location">
    <subcellularLocation>
        <location evidence="1">Nucleus</location>
        <location evidence="1">Nucleolus</location>
    </subcellularLocation>
</comment>
<evidence type="ECO:0000313" key="10">
    <source>
        <dbReference type="Proteomes" id="UP001174694"/>
    </source>
</evidence>
<proteinExistence type="inferred from homology"/>
<evidence type="ECO:0000256" key="2">
    <source>
        <dbReference type="ARBA" id="ARBA00022552"/>
    </source>
</evidence>
<dbReference type="AlphaFoldDB" id="A0AA38RA34"/>
<name>A0AA38RA34_9PEZI</name>
<dbReference type="PANTHER" id="PTHR18359">
    <property type="entry name" value="WD-REPEAT PROTEIN-RELATED"/>
    <property type="match status" value="1"/>
</dbReference>
<sequence length="602" mass="66449">MPKQNRSRRAEEHLSESEDDFSDSDVENVNEANRPVHEVDEKDSDEEELERLVLGNKAAFRANLFKHDDLLEDGKFLEELELEDAHLVNEAGIEEVDDSSLFFLDTAPQATGETQIVKSKTALAERTDDGNAPAWIDSDDERLSISLASVSRLRKLRETAADDVVSGTEYARRLRQQYLRLNPLPDWAREPERQKAKRRRRSSAASAASSASESEGASDDEGDFSAFPLEKFLRDANSFNGSGARKRRKLRPEVIDIQRTRDIPDKHKGSVDSLSFHPQYPVLLSSSPASVLFLHHIAPTAHPTPNPQLTSVQVKGIDVRTSEFLRPSGEDIIFAGRRRYFHSWNLSSGVVTKVTQIYGHKLEHKTMEHFRLSPDGRHMAIRSSSRKGGGMLNVINAVTMQWVAQARLDSRGGIADFAWWRDGEGLTILGRDGHVAEWSMETRRTLGVWRDEGSVGGTVMTLGGSGGPDALGGDRWIALGSTSGVLNIYDRNELLVAVAAGGQGGPAVEVKALPEPARRFEQLVTLVTAVAISPDGQLLAFGSRHKADAFRLAHLPSCTVYRNWPTQQTPLGRVTAVAFDAGSEVLAVGNDVGKIRLWEIRS</sequence>
<dbReference type="PANTHER" id="PTHR18359:SF0">
    <property type="entry name" value="U3 SMALL NUCLEOLAR RNA-ASSOCIATED PROTEIN 18 HOMOLOG"/>
    <property type="match status" value="1"/>
</dbReference>
<dbReference type="InterPro" id="IPR001680">
    <property type="entry name" value="WD40_rpt"/>
</dbReference>
<dbReference type="Gene3D" id="2.130.10.10">
    <property type="entry name" value="YVTN repeat-like/Quinoprotein amine dehydrogenase"/>
    <property type="match status" value="1"/>
</dbReference>
<dbReference type="EMBL" id="JANBVO010000027">
    <property type="protein sequence ID" value="KAJ9139193.1"/>
    <property type="molecule type" value="Genomic_DNA"/>
</dbReference>
<dbReference type="Proteomes" id="UP001174694">
    <property type="component" value="Unassembled WGS sequence"/>
</dbReference>
<feature type="repeat" description="WD" evidence="7">
    <location>
        <begin position="574"/>
        <end position="602"/>
    </location>
</feature>
<dbReference type="PROSITE" id="PS50294">
    <property type="entry name" value="WD_REPEATS_REGION"/>
    <property type="match status" value="1"/>
</dbReference>
<dbReference type="SUPFAM" id="SSF50978">
    <property type="entry name" value="WD40 repeat-like"/>
    <property type="match status" value="1"/>
</dbReference>
<evidence type="ECO:0000256" key="3">
    <source>
        <dbReference type="ARBA" id="ARBA00022574"/>
    </source>
</evidence>
<evidence type="ECO:0000256" key="7">
    <source>
        <dbReference type="PROSITE-ProRule" id="PRU00221"/>
    </source>
</evidence>
<comment type="caution">
    <text evidence="9">The sequence shown here is derived from an EMBL/GenBank/DDBJ whole genome shotgun (WGS) entry which is preliminary data.</text>
</comment>
<accession>A0AA38RA34</accession>
<reference evidence="9" key="1">
    <citation type="submission" date="2022-07" db="EMBL/GenBank/DDBJ databases">
        <title>Fungi with potential for degradation of polypropylene.</title>
        <authorList>
            <person name="Gostincar C."/>
        </authorList>
    </citation>
    <scope>NUCLEOTIDE SEQUENCE</scope>
    <source>
        <strain evidence="9">EXF-13308</strain>
    </source>
</reference>
<evidence type="ECO:0000256" key="4">
    <source>
        <dbReference type="ARBA" id="ARBA00022737"/>
    </source>
</evidence>
<evidence type="ECO:0000256" key="1">
    <source>
        <dbReference type="ARBA" id="ARBA00004604"/>
    </source>
</evidence>
<organism evidence="9 10">
    <name type="scientific">Pleurostoma richardsiae</name>
    <dbReference type="NCBI Taxonomy" id="41990"/>
    <lineage>
        <taxon>Eukaryota</taxon>
        <taxon>Fungi</taxon>
        <taxon>Dikarya</taxon>
        <taxon>Ascomycota</taxon>
        <taxon>Pezizomycotina</taxon>
        <taxon>Sordariomycetes</taxon>
        <taxon>Sordariomycetidae</taxon>
        <taxon>Calosphaeriales</taxon>
        <taxon>Pleurostomataceae</taxon>
        <taxon>Pleurostoma</taxon>
    </lineage>
</organism>
<dbReference type="InterPro" id="IPR015943">
    <property type="entry name" value="WD40/YVTN_repeat-like_dom_sf"/>
</dbReference>
<dbReference type="GO" id="GO:0006364">
    <property type="term" value="P:rRNA processing"/>
    <property type="evidence" value="ECO:0007669"/>
    <property type="project" value="UniProtKB-KW"/>
</dbReference>
<gene>
    <name evidence="9" type="ORF">NKR23_g8019</name>
</gene>
<dbReference type="FunFam" id="2.130.10.10:FF:000549">
    <property type="entry name" value="Small nucleolar ribonucleoprotein complex subunit"/>
    <property type="match status" value="1"/>
</dbReference>
<keyword evidence="9" id="KW-0687">Ribonucleoprotein</keyword>